<reference evidence="16" key="2">
    <citation type="submission" date="2022-07" db="EMBL/GenBank/DDBJ databases">
        <authorList>
            <person name="Goncalves M.F.M."/>
            <person name="Hilario S."/>
            <person name="Van De Peer Y."/>
            <person name="Esteves A.C."/>
            <person name="Alves A."/>
        </authorList>
    </citation>
    <scope>NUCLEOTIDE SEQUENCE</scope>
    <source>
        <strain evidence="16">MUM 19.33</strain>
    </source>
</reference>
<evidence type="ECO:0000256" key="11">
    <source>
        <dbReference type="ARBA" id="ARBA00067388"/>
    </source>
</evidence>
<evidence type="ECO:0000256" key="13">
    <source>
        <dbReference type="SAM" id="MobiDB-lite"/>
    </source>
</evidence>
<dbReference type="CDD" id="cd21696">
    <property type="entry name" value="GINS_B_Psf1"/>
    <property type="match status" value="1"/>
</dbReference>
<name>A0A9Q0BH27_9HYPO</name>
<keyword evidence="17" id="KW-1185">Reference proteome</keyword>
<dbReference type="Gene3D" id="1.20.1050.130">
    <property type="match status" value="1"/>
</dbReference>
<dbReference type="GO" id="GO:0003746">
    <property type="term" value="F:translation elongation factor activity"/>
    <property type="evidence" value="ECO:0007669"/>
    <property type="project" value="UniProtKB-KW"/>
</dbReference>
<reference evidence="16" key="1">
    <citation type="journal article" date="2021" name="J Fungi (Basel)">
        <title>Genomic and Metabolomic Analyses of the Marine Fungus Emericellopsis cladophorae: Insights into Saltwater Adaptability Mechanisms and Its Biosynthetic Potential.</title>
        <authorList>
            <person name="Goncalves M.F.M."/>
            <person name="Hilario S."/>
            <person name="Van de Peer Y."/>
            <person name="Esteves A.C."/>
            <person name="Alves A."/>
        </authorList>
    </citation>
    <scope>NUCLEOTIDE SEQUENCE</scope>
    <source>
        <strain evidence="16">MUM 19.33</strain>
    </source>
</reference>
<evidence type="ECO:0000259" key="15">
    <source>
        <dbReference type="SMART" id="SM01182"/>
    </source>
</evidence>
<dbReference type="PANTHER" id="PTHR11595">
    <property type="entry name" value="EF-HAND AND COILED-COIL DOMAIN-CONTAINING FAMILY MEMBER"/>
    <property type="match status" value="1"/>
</dbReference>
<evidence type="ECO:0000256" key="7">
    <source>
        <dbReference type="ARBA" id="ARBA00022705"/>
    </source>
</evidence>
<evidence type="ECO:0000259" key="14">
    <source>
        <dbReference type="SMART" id="SM00888"/>
    </source>
</evidence>
<dbReference type="FunFam" id="1.20.1050.130:FF:000001">
    <property type="entry name" value="Putative Elongation factor 1-beta"/>
    <property type="match status" value="1"/>
</dbReference>
<dbReference type="InterPro" id="IPR014717">
    <property type="entry name" value="Transl_elong_EF1B/ribsomal_bS6"/>
</dbReference>
<dbReference type="InterPro" id="IPR018940">
    <property type="entry name" value="EF-1_beta_acid_region_euk"/>
</dbReference>
<dbReference type="InterPro" id="IPR014038">
    <property type="entry name" value="EF1B_bsu/dsu_GNE"/>
</dbReference>
<feature type="domain" description="Elongation factor 1 beta central acidic region eukaryote" evidence="15">
    <location>
        <begin position="107"/>
        <end position="134"/>
    </location>
</feature>
<gene>
    <name evidence="16" type="ORF">J7T54_005976</name>
</gene>
<dbReference type="InterPro" id="IPR005339">
    <property type="entry name" value="GINS_Psf1"/>
</dbReference>
<dbReference type="AlphaFoldDB" id="A0A9Q0BH27"/>
<dbReference type="FunFam" id="3.30.70.60:FF:000001">
    <property type="entry name" value="Elongation factor 1-beta 1 like"/>
    <property type="match status" value="1"/>
</dbReference>
<dbReference type="Pfam" id="PF10587">
    <property type="entry name" value="EF-1_beta_acid"/>
    <property type="match status" value="1"/>
</dbReference>
<comment type="function">
    <text evidence="1">The GINS complex plays an essential role in the initiation of DNA replication.</text>
</comment>
<comment type="caution">
    <text evidence="16">The sequence shown here is derived from an EMBL/GenBank/DDBJ whole genome shotgun (WGS) entry which is preliminary data.</text>
</comment>
<dbReference type="InterPro" id="IPR056783">
    <property type="entry name" value="PSF1_C"/>
</dbReference>
<dbReference type="InterPro" id="IPR036224">
    <property type="entry name" value="GINS_bundle-like_dom_sf"/>
</dbReference>
<dbReference type="RefSeq" id="XP_051366498.1">
    <property type="nucleotide sequence ID" value="XM_051502416.1"/>
</dbReference>
<comment type="subcellular location">
    <subcellularLocation>
        <location evidence="2">Nucleus</location>
    </subcellularLocation>
</comment>
<dbReference type="Pfam" id="PF24997">
    <property type="entry name" value="PSF1_C"/>
    <property type="match status" value="1"/>
</dbReference>
<dbReference type="EMBL" id="JAGIXG020000001">
    <property type="protein sequence ID" value="KAI6785642.1"/>
    <property type="molecule type" value="Genomic_DNA"/>
</dbReference>
<comment type="similarity">
    <text evidence="3">Belongs to the GINS1/PSF1 family.</text>
</comment>
<keyword evidence="10" id="KW-0539">Nucleus</keyword>
<feature type="domain" description="Translation elongation factor EF1B beta/delta subunit guanine nucleotide exchange" evidence="14">
    <location>
        <begin position="143"/>
        <end position="229"/>
    </location>
</feature>
<dbReference type="GO" id="GO:0005085">
    <property type="term" value="F:guanyl-nucleotide exchange factor activity"/>
    <property type="evidence" value="ECO:0007669"/>
    <property type="project" value="TreeGrafter"/>
</dbReference>
<keyword evidence="8 12" id="KW-0251">Elongation factor</keyword>
<dbReference type="Proteomes" id="UP001055219">
    <property type="component" value="Unassembled WGS sequence"/>
</dbReference>
<dbReference type="InterPro" id="IPR049720">
    <property type="entry name" value="EF1B_bsu/dsu"/>
</dbReference>
<dbReference type="SUPFAM" id="SSF158573">
    <property type="entry name" value="GINS helical bundle-like"/>
    <property type="match status" value="1"/>
</dbReference>
<dbReference type="InterPro" id="IPR021151">
    <property type="entry name" value="GINS_A"/>
</dbReference>
<dbReference type="PANTHER" id="PTHR11595:SF21">
    <property type="entry name" value="ELONGATION FACTOR 1-BETA"/>
    <property type="match status" value="1"/>
</dbReference>
<dbReference type="PROSITE" id="PS00824">
    <property type="entry name" value="EF1BD_1"/>
    <property type="match status" value="1"/>
</dbReference>
<dbReference type="FunFam" id="1.20.58.1030:FF:000003">
    <property type="entry name" value="DNA replication complex GINS protein PSF1"/>
    <property type="match status" value="1"/>
</dbReference>
<evidence type="ECO:0000313" key="17">
    <source>
        <dbReference type="Proteomes" id="UP001055219"/>
    </source>
</evidence>
<comment type="similarity">
    <text evidence="4 12">Belongs to the EF-1-beta/EF-1-delta family.</text>
</comment>
<evidence type="ECO:0000256" key="9">
    <source>
        <dbReference type="ARBA" id="ARBA00022917"/>
    </source>
</evidence>
<dbReference type="SUPFAM" id="SSF54984">
    <property type="entry name" value="eEF-1beta-like"/>
    <property type="match status" value="1"/>
</dbReference>
<dbReference type="Gene3D" id="1.20.58.1030">
    <property type="match status" value="1"/>
</dbReference>
<dbReference type="SMART" id="SM01182">
    <property type="entry name" value="EF-1_beta_acid"/>
    <property type="match status" value="1"/>
</dbReference>
<protein>
    <recommendedName>
        <fullName evidence="5">DNA replication complex GINS protein PSF1</fullName>
    </recommendedName>
    <alternativeName>
        <fullName evidence="11">DNA replication complex GINS protein psf1</fullName>
    </alternativeName>
    <alternativeName>
        <fullName evidence="6">Elongation factor 1-beta</fullName>
    </alternativeName>
</protein>
<sequence>MGFTDLVSNAGATMLNSWLTTRSYINGYAPSQADVAVFKALSSAPDSEKFPHASRWYNHIATFESEFATLPGDASKSFEAYGPEAGDLTLNPAKAPEKAEDDDDVDLFGSDDEEEDAEAVRIREERLAAYREKKAAKPKTIAKSVVTMDVKPWDDETDMAALESAVRGIEKDGLVWGASKLAAVGFGIKKLQINLVVEDEKISTSDLQEEIEGFEDYVQSTDVVAMQKLDSLHKILLVQHAKRTQSLAHLPPYQTELVRAVTREVRDLDKDVSELLEPFQGSFDPSADQAVATTLLVNHLSMRRNKRCLLAYHRTRTDKLEELVWNGADVVDLSGQQVRGDGATTTSSLSPQEEEYVRQYSDLLAAYKGQWTDIDLTGSLEPPRDLFIDVRVLKDAGEIQTEYGAITLTKNSQFYVRQGDVERLIAQGYLQKLSG</sequence>
<evidence type="ECO:0000256" key="5">
    <source>
        <dbReference type="ARBA" id="ARBA00015143"/>
    </source>
</evidence>
<evidence type="ECO:0000256" key="4">
    <source>
        <dbReference type="ARBA" id="ARBA00007411"/>
    </source>
</evidence>
<keyword evidence="7" id="KW-0235">DNA replication</keyword>
<dbReference type="GO" id="GO:0000811">
    <property type="term" value="C:GINS complex"/>
    <property type="evidence" value="ECO:0007669"/>
    <property type="project" value="InterPro"/>
</dbReference>
<proteinExistence type="inferred from homology"/>
<dbReference type="CDD" id="cd11710">
    <property type="entry name" value="GINS_A_psf1"/>
    <property type="match status" value="1"/>
</dbReference>
<dbReference type="GO" id="GO:0006260">
    <property type="term" value="P:DNA replication"/>
    <property type="evidence" value="ECO:0007669"/>
    <property type="project" value="UniProtKB-KW"/>
</dbReference>
<dbReference type="SMART" id="SM00888">
    <property type="entry name" value="EF1_GNE"/>
    <property type="match status" value="1"/>
</dbReference>
<dbReference type="PROSITE" id="PS00825">
    <property type="entry name" value="EF1BD_2"/>
    <property type="match status" value="1"/>
</dbReference>
<evidence type="ECO:0000256" key="6">
    <source>
        <dbReference type="ARBA" id="ARBA00017600"/>
    </source>
</evidence>
<dbReference type="InterPro" id="IPR036219">
    <property type="entry name" value="eEF-1beta-like_sf"/>
</dbReference>
<dbReference type="InterPro" id="IPR001326">
    <property type="entry name" value="Transl_elong_EF1B_B/D_CS"/>
</dbReference>
<dbReference type="OrthoDB" id="10252587at2759"/>
<evidence type="ECO:0000256" key="3">
    <source>
        <dbReference type="ARBA" id="ARBA00006677"/>
    </source>
</evidence>
<dbReference type="Pfam" id="PF00736">
    <property type="entry name" value="EF1_GNE"/>
    <property type="match status" value="1"/>
</dbReference>
<dbReference type="Gene3D" id="3.30.70.60">
    <property type="match status" value="1"/>
</dbReference>
<feature type="compositionally biased region" description="Acidic residues" evidence="13">
    <location>
        <begin position="99"/>
        <end position="116"/>
    </location>
</feature>
<dbReference type="GO" id="GO:0005829">
    <property type="term" value="C:cytosol"/>
    <property type="evidence" value="ECO:0007669"/>
    <property type="project" value="TreeGrafter"/>
</dbReference>
<dbReference type="CDD" id="cd00292">
    <property type="entry name" value="EF1B"/>
    <property type="match status" value="1"/>
</dbReference>
<accession>A0A9Q0BH27</accession>
<evidence type="ECO:0000256" key="10">
    <source>
        <dbReference type="ARBA" id="ARBA00023242"/>
    </source>
</evidence>
<evidence type="ECO:0000256" key="8">
    <source>
        <dbReference type="ARBA" id="ARBA00022768"/>
    </source>
</evidence>
<evidence type="ECO:0000313" key="16">
    <source>
        <dbReference type="EMBL" id="KAI6785642.1"/>
    </source>
</evidence>
<evidence type="ECO:0000256" key="2">
    <source>
        <dbReference type="ARBA" id="ARBA00004123"/>
    </source>
</evidence>
<organism evidence="16 17">
    <name type="scientific">Emericellopsis cladophorae</name>
    <dbReference type="NCBI Taxonomy" id="2686198"/>
    <lineage>
        <taxon>Eukaryota</taxon>
        <taxon>Fungi</taxon>
        <taxon>Dikarya</taxon>
        <taxon>Ascomycota</taxon>
        <taxon>Pezizomycotina</taxon>
        <taxon>Sordariomycetes</taxon>
        <taxon>Hypocreomycetidae</taxon>
        <taxon>Hypocreales</taxon>
        <taxon>Bionectriaceae</taxon>
        <taxon>Emericellopsis</taxon>
    </lineage>
</organism>
<dbReference type="SUPFAM" id="SSF47616">
    <property type="entry name" value="GST C-terminal domain-like"/>
    <property type="match status" value="1"/>
</dbReference>
<dbReference type="GO" id="GO:0005853">
    <property type="term" value="C:eukaryotic translation elongation factor 1 complex"/>
    <property type="evidence" value="ECO:0007669"/>
    <property type="project" value="InterPro"/>
</dbReference>
<evidence type="ECO:0000256" key="12">
    <source>
        <dbReference type="RuleBase" id="RU003791"/>
    </source>
</evidence>
<dbReference type="InterPro" id="IPR036282">
    <property type="entry name" value="Glutathione-S-Trfase_C_sf"/>
</dbReference>
<dbReference type="Pfam" id="PF05916">
    <property type="entry name" value="Sld5"/>
    <property type="match status" value="1"/>
</dbReference>
<keyword evidence="9 12" id="KW-0648">Protein biosynthesis</keyword>
<dbReference type="CDD" id="cd10308">
    <property type="entry name" value="GST_C_eEF1b_like"/>
    <property type="match status" value="1"/>
</dbReference>
<evidence type="ECO:0000256" key="1">
    <source>
        <dbReference type="ARBA" id="ARBA00002340"/>
    </source>
</evidence>
<dbReference type="GeneID" id="75832459"/>
<feature type="region of interest" description="Disordered" evidence="13">
    <location>
        <begin position="85"/>
        <end position="116"/>
    </location>
</feature>